<organism evidence="1 2">
    <name type="scientific">Larimichthys crocea</name>
    <name type="common">Large yellow croaker</name>
    <name type="synonym">Pseudosciaena crocea</name>
    <dbReference type="NCBI Taxonomy" id="215358"/>
    <lineage>
        <taxon>Eukaryota</taxon>
        <taxon>Metazoa</taxon>
        <taxon>Chordata</taxon>
        <taxon>Craniata</taxon>
        <taxon>Vertebrata</taxon>
        <taxon>Euteleostomi</taxon>
        <taxon>Actinopterygii</taxon>
        <taxon>Neopterygii</taxon>
        <taxon>Teleostei</taxon>
        <taxon>Neoteleostei</taxon>
        <taxon>Acanthomorphata</taxon>
        <taxon>Eupercaria</taxon>
        <taxon>Sciaenidae</taxon>
        <taxon>Larimichthys</taxon>
    </lineage>
</organism>
<evidence type="ECO:0000313" key="2">
    <source>
        <dbReference type="Proteomes" id="UP000793456"/>
    </source>
</evidence>
<proteinExistence type="predicted"/>
<accession>A0ACD3QI99</accession>
<keyword evidence="2" id="KW-1185">Reference proteome</keyword>
<protein>
    <submittedName>
        <fullName evidence="1">Uncharacterized protein</fullName>
    </submittedName>
</protein>
<dbReference type="Proteomes" id="UP000793456">
    <property type="component" value="Chromosome XIX"/>
</dbReference>
<gene>
    <name evidence="1" type="ORF">E3U43_016195</name>
</gene>
<reference evidence="1" key="1">
    <citation type="submission" date="2018-11" db="EMBL/GenBank/DDBJ databases">
        <title>The sequence and de novo assembly of Larimichthys crocea genome using PacBio and Hi-C technologies.</title>
        <authorList>
            <person name="Xu P."/>
            <person name="Chen B."/>
            <person name="Zhou Z."/>
            <person name="Ke Q."/>
            <person name="Wu Y."/>
            <person name="Bai H."/>
            <person name="Pu F."/>
        </authorList>
    </citation>
    <scope>NUCLEOTIDE SEQUENCE</scope>
    <source>
        <tissue evidence="1">Muscle</tissue>
    </source>
</reference>
<comment type="caution">
    <text evidence="1">The sequence shown here is derived from an EMBL/GenBank/DDBJ whole genome shotgun (WGS) entry which is preliminary data.</text>
</comment>
<dbReference type="EMBL" id="CM011692">
    <property type="protein sequence ID" value="TMS06436.1"/>
    <property type="molecule type" value="Genomic_DNA"/>
</dbReference>
<sequence length="193" mass="21165">MVDEEDQLGQEGKRLRRVACTCPNCKESGGRGSSTGKKKQHICHIAGCGKVYGKTSHLRAHLRWHSGERPFVCSWMFCGKRFTRSDELQRHRRTHTGEKKFVCPECSKRFMRSDHLAKHIKTHQNKKGVNSGGAVVASMESAGSSDSIITTAGGTTLILTNIQQGSSNAQDILANAEIPLQLVTTVAASEVME</sequence>
<name>A0ACD3QI99_LARCR</name>
<evidence type="ECO:0000313" key="1">
    <source>
        <dbReference type="EMBL" id="TMS06436.1"/>
    </source>
</evidence>